<evidence type="ECO:0000256" key="1">
    <source>
        <dbReference type="SAM" id="Phobius"/>
    </source>
</evidence>
<keyword evidence="3" id="KW-1185">Reference proteome</keyword>
<keyword evidence="1" id="KW-1133">Transmembrane helix</keyword>
<proteinExistence type="predicted"/>
<keyword evidence="1" id="KW-0812">Transmembrane</keyword>
<gene>
    <name evidence="2" type="ORF">GCM10009665_08080</name>
</gene>
<dbReference type="EMBL" id="BAAALF010000007">
    <property type="protein sequence ID" value="GAA1220407.1"/>
    <property type="molecule type" value="Genomic_DNA"/>
</dbReference>
<dbReference type="Proteomes" id="UP001500037">
    <property type="component" value="Unassembled WGS sequence"/>
</dbReference>
<comment type="caution">
    <text evidence="2">The sequence shown here is derived from an EMBL/GenBank/DDBJ whole genome shotgun (WGS) entry which is preliminary data.</text>
</comment>
<evidence type="ECO:0000313" key="2">
    <source>
        <dbReference type="EMBL" id="GAA1220407.1"/>
    </source>
</evidence>
<keyword evidence="1" id="KW-0472">Membrane</keyword>
<reference evidence="3" key="1">
    <citation type="journal article" date="2019" name="Int. J. Syst. Evol. Microbiol.">
        <title>The Global Catalogue of Microorganisms (GCM) 10K type strain sequencing project: providing services to taxonomists for standard genome sequencing and annotation.</title>
        <authorList>
            <consortium name="The Broad Institute Genomics Platform"/>
            <consortium name="The Broad Institute Genome Sequencing Center for Infectious Disease"/>
            <person name="Wu L."/>
            <person name="Ma J."/>
        </authorList>
    </citation>
    <scope>NUCLEOTIDE SEQUENCE [LARGE SCALE GENOMIC DNA]</scope>
    <source>
        <strain evidence="3">JCM 13004</strain>
    </source>
</reference>
<name>A0ABP4GC17_9ACTN</name>
<evidence type="ECO:0000313" key="3">
    <source>
        <dbReference type="Proteomes" id="UP001500037"/>
    </source>
</evidence>
<sequence>MAGAGVRVRWVSFVGVFVALTLGASRIGTPVSLMGAGDSWRALDRQVGTISLGPLVLDGAWPLVAELGLLCAVVALVAAVAPASGASRGGDRG</sequence>
<protein>
    <submittedName>
        <fullName evidence="2">Uncharacterized protein</fullName>
    </submittedName>
</protein>
<accession>A0ABP4GC17</accession>
<organism evidence="2 3">
    <name type="scientific">Kitasatospora nipponensis</name>
    <dbReference type="NCBI Taxonomy" id="258049"/>
    <lineage>
        <taxon>Bacteria</taxon>
        <taxon>Bacillati</taxon>
        <taxon>Actinomycetota</taxon>
        <taxon>Actinomycetes</taxon>
        <taxon>Kitasatosporales</taxon>
        <taxon>Streptomycetaceae</taxon>
        <taxon>Kitasatospora</taxon>
    </lineage>
</organism>
<feature type="transmembrane region" description="Helical" evidence="1">
    <location>
        <begin position="60"/>
        <end position="83"/>
    </location>
</feature>